<evidence type="ECO:0000313" key="2">
    <source>
        <dbReference type="EMBL" id="MDA0641377.1"/>
    </source>
</evidence>
<protein>
    <recommendedName>
        <fullName evidence="4">DUF4190 domain-containing protein</fullName>
    </recommendedName>
</protein>
<keyword evidence="1" id="KW-1133">Transmembrane helix</keyword>
<dbReference type="EMBL" id="JAPNUD010000023">
    <property type="protein sequence ID" value="MDA0641377.1"/>
    <property type="molecule type" value="Genomic_DNA"/>
</dbReference>
<sequence>MSMPPPQQPQQPRSTGVVVGLAVVGLFAYIVVNVFVGVVAVSMATNVVLALAAGFLAVGALGGGVVLLSLRRPWSKGLGLGLMIGWGLVSIVSAGWCTGLNPGLYA</sequence>
<dbReference type="Proteomes" id="UP001212498">
    <property type="component" value="Unassembled WGS sequence"/>
</dbReference>
<feature type="transmembrane region" description="Helical" evidence="1">
    <location>
        <begin position="47"/>
        <end position="70"/>
    </location>
</feature>
<proteinExistence type="predicted"/>
<evidence type="ECO:0008006" key="4">
    <source>
        <dbReference type="Google" id="ProtNLM"/>
    </source>
</evidence>
<feature type="transmembrane region" description="Helical" evidence="1">
    <location>
        <begin position="16"/>
        <end position="41"/>
    </location>
</feature>
<keyword evidence="3" id="KW-1185">Reference proteome</keyword>
<comment type="caution">
    <text evidence="2">The sequence shown here is derived from an EMBL/GenBank/DDBJ whole genome shotgun (WGS) entry which is preliminary data.</text>
</comment>
<evidence type="ECO:0000256" key="1">
    <source>
        <dbReference type="SAM" id="Phobius"/>
    </source>
</evidence>
<gene>
    <name evidence="2" type="ORF">OUY24_12185</name>
</gene>
<keyword evidence="1" id="KW-0472">Membrane</keyword>
<reference evidence="2 3" key="1">
    <citation type="submission" date="2022-11" db="EMBL/GenBank/DDBJ databases">
        <title>Nonomuraea corallina sp. nov., a new species of the genus Nonomuraea isolated from sea side sediment in Thai sea.</title>
        <authorList>
            <person name="Ngamcharungchit C."/>
            <person name="Matsumoto A."/>
            <person name="Suriyachadkun C."/>
            <person name="Panbangred W."/>
            <person name="Inahashi Y."/>
            <person name="Intra B."/>
        </authorList>
    </citation>
    <scope>NUCLEOTIDE SEQUENCE [LARGE SCALE GENOMIC DNA]</scope>
    <source>
        <strain evidence="2 3">DSM 43553</strain>
    </source>
</reference>
<keyword evidence="1" id="KW-0812">Transmembrane</keyword>
<name>A0ABT4SW19_9ACTN</name>
<dbReference type="RefSeq" id="WP_187281569.1">
    <property type="nucleotide sequence ID" value="NZ_BAABFD010000012.1"/>
</dbReference>
<accession>A0ABT4SW19</accession>
<feature type="transmembrane region" description="Helical" evidence="1">
    <location>
        <begin position="77"/>
        <end position="96"/>
    </location>
</feature>
<evidence type="ECO:0000313" key="3">
    <source>
        <dbReference type="Proteomes" id="UP001212498"/>
    </source>
</evidence>
<organism evidence="2 3">
    <name type="scientific">Nonomuraea ferruginea</name>
    <dbReference type="NCBI Taxonomy" id="46174"/>
    <lineage>
        <taxon>Bacteria</taxon>
        <taxon>Bacillati</taxon>
        <taxon>Actinomycetota</taxon>
        <taxon>Actinomycetes</taxon>
        <taxon>Streptosporangiales</taxon>
        <taxon>Streptosporangiaceae</taxon>
        <taxon>Nonomuraea</taxon>
    </lineage>
</organism>